<organism evidence="4 5">
    <name type="scientific">Engystomops pustulosus</name>
    <name type="common">Tungara frog</name>
    <name type="synonym">Physalaemus pustulosus</name>
    <dbReference type="NCBI Taxonomy" id="76066"/>
    <lineage>
        <taxon>Eukaryota</taxon>
        <taxon>Metazoa</taxon>
        <taxon>Chordata</taxon>
        <taxon>Craniata</taxon>
        <taxon>Vertebrata</taxon>
        <taxon>Euteleostomi</taxon>
        <taxon>Amphibia</taxon>
        <taxon>Batrachia</taxon>
        <taxon>Anura</taxon>
        <taxon>Neobatrachia</taxon>
        <taxon>Hyloidea</taxon>
        <taxon>Leptodactylidae</taxon>
        <taxon>Leiuperinae</taxon>
        <taxon>Engystomops</taxon>
    </lineage>
</organism>
<keyword evidence="5" id="KW-1185">Reference proteome</keyword>
<dbReference type="Pfam" id="PF03321">
    <property type="entry name" value="GH3"/>
    <property type="match status" value="1"/>
</dbReference>
<dbReference type="GO" id="GO:0005737">
    <property type="term" value="C:cytoplasm"/>
    <property type="evidence" value="ECO:0007669"/>
    <property type="project" value="TreeGrafter"/>
</dbReference>
<feature type="domain" description="GH3 middle" evidence="2">
    <location>
        <begin position="387"/>
        <end position="459"/>
    </location>
</feature>
<keyword evidence="1" id="KW-0812">Transmembrane</keyword>
<gene>
    <name evidence="4" type="ORF">GDO81_013057</name>
</gene>
<dbReference type="InterPro" id="IPR055378">
    <property type="entry name" value="GH3_C"/>
</dbReference>
<proteinExistence type="predicted"/>
<dbReference type="InterPro" id="IPR055377">
    <property type="entry name" value="GH3_M"/>
</dbReference>
<comment type="caution">
    <text evidence="4">The sequence shown here is derived from an EMBL/GenBank/DDBJ whole genome shotgun (WGS) entry which is preliminary data.</text>
</comment>
<reference evidence="4" key="1">
    <citation type="thesis" date="2020" institute="ProQuest LLC" country="789 East Eisenhower Parkway, Ann Arbor, MI, USA">
        <title>Comparative Genomics and Chromosome Evolution.</title>
        <authorList>
            <person name="Mudd A.B."/>
        </authorList>
    </citation>
    <scope>NUCLEOTIDE SEQUENCE</scope>
    <source>
        <strain evidence="4">237g6f4</strain>
        <tissue evidence="4">Blood</tissue>
    </source>
</reference>
<evidence type="ECO:0000313" key="4">
    <source>
        <dbReference type="EMBL" id="KAG8566004.1"/>
    </source>
</evidence>
<keyword evidence="1" id="KW-0472">Membrane</keyword>
<evidence type="ECO:0000259" key="2">
    <source>
        <dbReference type="Pfam" id="PF23571"/>
    </source>
</evidence>
<keyword evidence="1" id="KW-1133">Transmembrane helix</keyword>
<dbReference type="Pfam" id="PF23571">
    <property type="entry name" value="GH3_M"/>
    <property type="match status" value="1"/>
</dbReference>
<evidence type="ECO:0000256" key="1">
    <source>
        <dbReference type="SAM" id="Phobius"/>
    </source>
</evidence>
<feature type="domain" description="GH3 C-terminal" evidence="3">
    <location>
        <begin position="478"/>
        <end position="574"/>
    </location>
</feature>
<dbReference type="GO" id="GO:0016881">
    <property type="term" value="F:acid-amino acid ligase activity"/>
    <property type="evidence" value="ECO:0007669"/>
    <property type="project" value="TreeGrafter"/>
</dbReference>
<dbReference type="PANTHER" id="PTHR31901">
    <property type="entry name" value="GH3 DOMAIN-CONTAINING PROTEIN"/>
    <property type="match status" value="1"/>
</dbReference>
<accession>A0AAV7AWU0</accession>
<dbReference type="Proteomes" id="UP000824782">
    <property type="component" value="Unassembled WGS sequence"/>
</dbReference>
<dbReference type="InterPro" id="IPR004993">
    <property type="entry name" value="GH3"/>
</dbReference>
<sequence>MGVFSSLPWFMFWTGKTMYFVILTVVTVASLLLLLLWNGKRGNQWMSELKRWRSLKVLSKEKQRKTLEEDTCNAQKIQENLLLETLYYHQDTEYGLQHSFRDFQDVHSFQKNHPLTHYNDYKDYLQRTSQGEENLLVPGRPSVLVASPGTSGNRSMVPMSNKSRSERVLQGRAVYLETVYNTFPGALEKVFKFTFPPPINQSDVGIPIVPYPSALSVKCMQDVYSPPVPVHPSMSHHEVLYTQLLFSLKDPDLSVIEANFFWLLHYVFSILEDCWESLVTDIQKGRLSSELKVPLETRKQIEDMLVPDASRAAELRAQFQKGFHGIVKRMWPRLQVVVALESGGSDLDRQTLQDRLCHGIPLYSPTYCAAEGLYGVNLWPKDDVSQYVLCPRSVFFEFIPVDTSEQEQPATLCLQDVSADKVYELVITNRDGFYRYRLGDVVQVTSFYNQSPVVKFLYRKSQTLNVRGERISECGFYKALRCTVALWPGATLLNYCCLESGVLGQLSGGSDPHYEVFVALKGVRNLSEEQRYKLDQTLQEHFPIYKSFRFKGSIGPVRLHLTSPKSFLRLLNLASDLSALPLDCIQPPRTLKHREMAEMIWKQVLS</sequence>
<dbReference type="EMBL" id="WNYA01000006">
    <property type="protein sequence ID" value="KAG8566004.1"/>
    <property type="molecule type" value="Genomic_DNA"/>
</dbReference>
<dbReference type="AlphaFoldDB" id="A0AAV7AWU0"/>
<name>A0AAV7AWU0_ENGPU</name>
<evidence type="ECO:0000259" key="3">
    <source>
        <dbReference type="Pfam" id="PF23572"/>
    </source>
</evidence>
<dbReference type="PANTHER" id="PTHR31901:SF9">
    <property type="entry name" value="GH3 DOMAIN-CONTAINING PROTEIN"/>
    <property type="match status" value="1"/>
</dbReference>
<feature type="transmembrane region" description="Helical" evidence="1">
    <location>
        <begin position="17"/>
        <end position="37"/>
    </location>
</feature>
<protein>
    <recommendedName>
        <fullName evidence="6">GH3 domain-containing protein</fullName>
    </recommendedName>
</protein>
<evidence type="ECO:0000313" key="5">
    <source>
        <dbReference type="Proteomes" id="UP000824782"/>
    </source>
</evidence>
<evidence type="ECO:0008006" key="6">
    <source>
        <dbReference type="Google" id="ProtNLM"/>
    </source>
</evidence>
<dbReference type="Pfam" id="PF23572">
    <property type="entry name" value="GH3_C"/>
    <property type="match status" value="1"/>
</dbReference>